<gene>
    <name evidence="2" type="ORF">CC85DRAFT_283286</name>
</gene>
<dbReference type="GO" id="GO:0008270">
    <property type="term" value="F:zinc ion binding"/>
    <property type="evidence" value="ECO:0007669"/>
    <property type="project" value="UniProtKB-UniRule"/>
</dbReference>
<dbReference type="PIRSF" id="PIRSF001359">
    <property type="entry name" value="F_bP_aldolase_II"/>
    <property type="match status" value="1"/>
</dbReference>
<dbReference type="InterPro" id="IPR013785">
    <property type="entry name" value="Aldolase_TIM"/>
</dbReference>
<evidence type="ECO:0000256" key="1">
    <source>
        <dbReference type="RuleBase" id="RU366023"/>
    </source>
</evidence>
<dbReference type="AlphaFoldDB" id="A0A0J1B9W0"/>
<keyword evidence="1" id="KW-0324">Glycolysis</keyword>
<proteinExistence type="inferred from homology"/>
<dbReference type="STRING" id="879819.A0A0J1B9W0"/>
<dbReference type="EMBL" id="KQ087185">
    <property type="protein sequence ID" value="KLT44644.1"/>
    <property type="molecule type" value="Genomic_DNA"/>
</dbReference>
<comment type="function">
    <text evidence="1">Catalyzes the aldol condensation of dihydroxyacetone phosphate (DHAP or glycerone-phosphate) with glyceraldehyde 3-phosphate (G3P) to form fructose 1,6-bisphosphate (FBP) in gluconeogenesis and the reverse reaction in glycolysis.</text>
</comment>
<dbReference type="InterPro" id="IPR050246">
    <property type="entry name" value="Class_II_FBP_aldolase"/>
</dbReference>
<evidence type="ECO:0000313" key="2">
    <source>
        <dbReference type="EMBL" id="KLT44644.1"/>
    </source>
</evidence>
<dbReference type="GO" id="GO:0004332">
    <property type="term" value="F:fructose-bisphosphate aldolase activity"/>
    <property type="evidence" value="ECO:0007669"/>
    <property type="project" value="UniProtKB-EC"/>
</dbReference>
<dbReference type="UniPathway" id="UPA00109">
    <property type="reaction ID" value="UER00183"/>
</dbReference>
<accession>A0A0J1B9W0</accession>
<keyword evidence="1" id="KW-0456">Lyase</keyword>
<dbReference type="OrthoDB" id="2558351at2759"/>
<dbReference type="GeneID" id="28982905"/>
<keyword evidence="3" id="KW-1185">Reference proteome</keyword>
<organism evidence="2 3">
    <name type="scientific">Cutaneotrichosporon oleaginosum</name>
    <dbReference type="NCBI Taxonomy" id="879819"/>
    <lineage>
        <taxon>Eukaryota</taxon>
        <taxon>Fungi</taxon>
        <taxon>Dikarya</taxon>
        <taxon>Basidiomycota</taxon>
        <taxon>Agaricomycotina</taxon>
        <taxon>Tremellomycetes</taxon>
        <taxon>Trichosporonales</taxon>
        <taxon>Trichosporonaceae</taxon>
        <taxon>Cutaneotrichosporon</taxon>
    </lineage>
</organism>
<dbReference type="PANTHER" id="PTHR30304">
    <property type="entry name" value="D-TAGATOSE-1,6-BISPHOSPHATE ALDOLASE"/>
    <property type="match status" value="1"/>
</dbReference>
<dbReference type="InterPro" id="IPR000771">
    <property type="entry name" value="FBA_II"/>
</dbReference>
<reference evidence="2 3" key="1">
    <citation type="submission" date="2015-03" db="EMBL/GenBank/DDBJ databases">
        <title>Genomics and transcriptomics of the oil-accumulating basidiomycete yeast T. oleaginosus allow insights into substrate utilization and the diverse evolutionary trajectories of mating systems in fungi.</title>
        <authorList>
            <consortium name="DOE Joint Genome Institute"/>
            <person name="Kourist R."/>
            <person name="Kracht O."/>
            <person name="Bracharz F."/>
            <person name="Lipzen A."/>
            <person name="Nolan M."/>
            <person name="Ohm R."/>
            <person name="Grigoriev I."/>
            <person name="Sun S."/>
            <person name="Heitman J."/>
            <person name="Bruck T."/>
            <person name="Nowrousian M."/>
        </authorList>
    </citation>
    <scope>NUCLEOTIDE SEQUENCE [LARGE SCALE GENOMIC DNA]</scope>
    <source>
        <strain evidence="2 3">IBC0246</strain>
    </source>
</reference>
<dbReference type="PANTHER" id="PTHR30304:SF0">
    <property type="entry name" value="D-TAGATOSE-1,6-BISPHOSPHATE ALDOLASE SUBUNIT GATY-RELATED"/>
    <property type="match status" value="1"/>
</dbReference>
<comment type="pathway">
    <text evidence="1">Carbohydrate degradation; glycolysis; D-glyceraldehyde 3-phosphate and glycerone phosphate from D-glucose: step 4/4.</text>
</comment>
<evidence type="ECO:0000313" key="3">
    <source>
        <dbReference type="Proteomes" id="UP000053611"/>
    </source>
</evidence>
<protein>
    <recommendedName>
        <fullName evidence="1">Fructose-bisphosphate aldolase</fullName>
        <shortName evidence="1">FBP aldolase</shortName>
        <ecNumber evidence="1">4.1.2.13</ecNumber>
    </recommendedName>
</protein>
<keyword evidence="1" id="KW-0479">Metal-binding</keyword>
<dbReference type="Pfam" id="PF01116">
    <property type="entry name" value="F_bP_aldolase"/>
    <property type="match status" value="1"/>
</dbReference>
<dbReference type="RefSeq" id="XP_018281135.1">
    <property type="nucleotide sequence ID" value="XM_018422302.1"/>
</dbReference>
<name>A0A0J1B9W0_9TREE</name>
<comment type="cofactor">
    <cofactor evidence="1">
        <name>Zn(2+)</name>
        <dbReference type="ChEBI" id="CHEBI:29105"/>
    </cofactor>
    <text evidence="1">Binds 2 Zn(2+) ions per subunit. One is catalytic and the other provides a structural contribution.</text>
</comment>
<keyword evidence="1" id="KW-0862">Zinc</keyword>
<sequence>MSIETNRTLQILASAAAGHYAVLAQVVYDGTQAHAFVRACEARRAPGILQLFPVTLTHLGAPFLRYCLDVAHGASVPISVHLDHATDAAHLEFALRLAEDGVAFDSIMVDASHAATDAENVALARPWIQRCKRLGIATEVELGRLEGGEAGLREIEGGMLTDPDKAEAFMDATGADILAPSIGNLHGSYKYVSGGPQFRQEILEALHARFGRGPPFLCLHGTDELPDALFRACIANGVTKVNVNSWARDPYCAALGRGLLDKSMPQAIEDGMRAFEDACVRFCDLLGASGKG</sequence>
<dbReference type="Gene3D" id="3.20.20.70">
    <property type="entry name" value="Aldolase class I"/>
    <property type="match status" value="1"/>
</dbReference>
<dbReference type="GO" id="GO:0006096">
    <property type="term" value="P:glycolytic process"/>
    <property type="evidence" value="ECO:0007669"/>
    <property type="project" value="UniProtKB-UniPathway"/>
</dbReference>
<dbReference type="SUPFAM" id="SSF51569">
    <property type="entry name" value="Aldolase"/>
    <property type="match status" value="1"/>
</dbReference>
<comment type="similarity">
    <text evidence="1">Belongs to the class II fructose-bisphosphate aldolase family.</text>
</comment>
<comment type="catalytic activity">
    <reaction evidence="1">
        <text>beta-D-fructose 1,6-bisphosphate = D-glyceraldehyde 3-phosphate + dihydroxyacetone phosphate</text>
        <dbReference type="Rhea" id="RHEA:14729"/>
        <dbReference type="ChEBI" id="CHEBI:32966"/>
        <dbReference type="ChEBI" id="CHEBI:57642"/>
        <dbReference type="ChEBI" id="CHEBI:59776"/>
        <dbReference type="EC" id="4.1.2.13"/>
    </reaction>
</comment>
<dbReference type="EC" id="4.1.2.13" evidence="1"/>
<dbReference type="Proteomes" id="UP000053611">
    <property type="component" value="Unassembled WGS sequence"/>
</dbReference>